<evidence type="ECO:0000313" key="3">
    <source>
        <dbReference type="EMBL" id="KAF5668458.1"/>
    </source>
</evidence>
<dbReference type="InterPro" id="IPR025187">
    <property type="entry name" value="DUF4112"/>
</dbReference>
<evidence type="ECO:0008006" key="5">
    <source>
        <dbReference type="Google" id="ProtNLM"/>
    </source>
</evidence>
<name>A0A8H5TF71_FUSHE</name>
<evidence type="ECO:0000256" key="1">
    <source>
        <dbReference type="SAM" id="MobiDB-lite"/>
    </source>
</evidence>
<organism evidence="3 4">
    <name type="scientific">Fusarium heterosporum</name>
    <dbReference type="NCBI Taxonomy" id="42747"/>
    <lineage>
        <taxon>Eukaryota</taxon>
        <taxon>Fungi</taxon>
        <taxon>Dikarya</taxon>
        <taxon>Ascomycota</taxon>
        <taxon>Pezizomycotina</taxon>
        <taxon>Sordariomycetes</taxon>
        <taxon>Hypocreomycetidae</taxon>
        <taxon>Hypocreales</taxon>
        <taxon>Nectriaceae</taxon>
        <taxon>Fusarium</taxon>
        <taxon>Fusarium heterosporum species complex</taxon>
    </lineage>
</organism>
<dbReference type="Pfam" id="PF13430">
    <property type="entry name" value="DUF4112"/>
    <property type="match status" value="1"/>
</dbReference>
<keyword evidence="2" id="KW-0812">Transmembrane</keyword>
<feature type="compositionally biased region" description="Basic and acidic residues" evidence="1">
    <location>
        <begin position="231"/>
        <end position="249"/>
    </location>
</feature>
<dbReference type="PANTHER" id="PTHR35519:SF2">
    <property type="entry name" value="PH DOMAIN PROTEIN"/>
    <property type="match status" value="1"/>
</dbReference>
<feature type="transmembrane region" description="Helical" evidence="2">
    <location>
        <begin position="71"/>
        <end position="88"/>
    </location>
</feature>
<keyword evidence="4" id="KW-1185">Reference proteome</keyword>
<evidence type="ECO:0000256" key="2">
    <source>
        <dbReference type="SAM" id="Phobius"/>
    </source>
</evidence>
<keyword evidence="2" id="KW-0472">Membrane</keyword>
<gene>
    <name evidence="3" type="ORF">FHETE_5271</name>
</gene>
<feature type="compositionally biased region" description="Basic and acidic residues" evidence="1">
    <location>
        <begin position="269"/>
        <end position="279"/>
    </location>
</feature>
<dbReference type="EMBL" id="JAAGWQ010000093">
    <property type="protein sequence ID" value="KAF5668458.1"/>
    <property type="molecule type" value="Genomic_DNA"/>
</dbReference>
<dbReference type="Proteomes" id="UP000567885">
    <property type="component" value="Unassembled WGS sequence"/>
</dbReference>
<comment type="caution">
    <text evidence="3">The sequence shown here is derived from an EMBL/GenBank/DDBJ whole genome shotgun (WGS) entry which is preliminary data.</text>
</comment>
<dbReference type="PANTHER" id="PTHR35519">
    <property type="entry name" value="MEMBRANE PROTEINS"/>
    <property type="match status" value="1"/>
</dbReference>
<reference evidence="3 4" key="1">
    <citation type="submission" date="2020-05" db="EMBL/GenBank/DDBJ databases">
        <title>Identification and distribution of gene clusters putatively required for synthesis of sphingolipid metabolism inhibitors in phylogenetically diverse species of the filamentous fungus Fusarium.</title>
        <authorList>
            <person name="Kim H.-S."/>
            <person name="Busman M."/>
            <person name="Brown D.W."/>
            <person name="Divon H."/>
            <person name="Uhlig S."/>
            <person name="Proctor R.H."/>
        </authorList>
    </citation>
    <scope>NUCLEOTIDE SEQUENCE [LARGE SCALE GENOMIC DNA]</scope>
    <source>
        <strain evidence="3 4">NRRL 20693</strain>
    </source>
</reference>
<proteinExistence type="predicted"/>
<evidence type="ECO:0000313" key="4">
    <source>
        <dbReference type="Proteomes" id="UP000567885"/>
    </source>
</evidence>
<dbReference type="AlphaFoldDB" id="A0A8H5TF71"/>
<feature type="compositionally biased region" description="Basic residues" evidence="1">
    <location>
        <begin position="220"/>
        <end position="230"/>
    </location>
</feature>
<dbReference type="OrthoDB" id="2103474at2759"/>
<keyword evidence="2" id="KW-1133">Transmembrane helix</keyword>
<feature type="transmembrane region" description="Helical" evidence="2">
    <location>
        <begin position="131"/>
        <end position="149"/>
    </location>
</feature>
<sequence length="279" mass="31299">MASLVAKLVTKKILGETVQNKFGTEDPYFEHIPATRLDGTPNGKVKKRKKALPPGISENDAKVLTKVKRRAYRLDLALFSCCGIRFGWGSVLGFIPAIGDVLDMLLCLLVMRSCMKIDGGLPTSVKSRMMVNIIIDFVIGIVPFAGDIADAAFKANTRNVVLLEAHLREQGRKNLKKSGQPVPVLDPSDPDEFDRLQAQEPPEYVSNPPSRNASMSDRDRRHRSRSRSRDRRRDDRPVEPAPARVRESRGFFGRSRNRPTDVEAAEPVRGSRGERRDRR</sequence>
<feature type="region of interest" description="Disordered" evidence="1">
    <location>
        <begin position="172"/>
        <end position="279"/>
    </location>
</feature>
<protein>
    <recommendedName>
        <fullName evidence="5">Ph domain-containing protein</fullName>
    </recommendedName>
</protein>
<accession>A0A8H5TF71</accession>